<protein>
    <submittedName>
        <fullName evidence="2">Uncharacterized protein</fullName>
    </submittedName>
</protein>
<dbReference type="eggNOG" id="ENOG502RHTV">
    <property type="taxonomic scope" value="Eukaryota"/>
</dbReference>
<organism evidence="2 3">
    <name type="scientific">Dictyostelium discoideum</name>
    <name type="common">Social amoeba</name>
    <dbReference type="NCBI Taxonomy" id="44689"/>
    <lineage>
        <taxon>Eukaryota</taxon>
        <taxon>Amoebozoa</taxon>
        <taxon>Evosea</taxon>
        <taxon>Eumycetozoa</taxon>
        <taxon>Dictyostelia</taxon>
        <taxon>Dictyosteliales</taxon>
        <taxon>Dictyosteliaceae</taxon>
        <taxon>Dictyostelium</taxon>
    </lineage>
</organism>
<dbReference type="OMA" id="QLQEWDS"/>
<accession>Q54W05</accession>
<dbReference type="GeneID" id="8622330"/>
<dbReference type="RefSeq" id="XP_641445.1">
    <property type="nucleotide sequence ID" value="XM_636353.1"/>
</dbReference>
<feature type="region of interest" description="Disordered" evidence="1">
    <location>
        <begin position="122"/>
        <end position="148"/>
    </location>
</feature>
<name>Q54W05_DICDI</name>
<dbReference type="Proteomes" id="UP000002195">
    <property type="component" value="Unassembled WGS sequence"/>
</dbReference>
<dbReference type="KEGG" id="ddi:DDB_G0279981"/>
<dbReference type="HOGENOM" id="CLU_919593_0_0_1"/>
<dbReference type="EMBL" id="AAFI02000035">
    <property type="protein sequence ID" value="EAL67462.1"/>
    <property type="molecule type" value="Genomic_DNA"/>
</dbReference>
<keyword evidence="3" id="KW-1185">Reference proteome</keyword>
<evidence type="ECO:0000256" key="1">
    <source>
        <dbReference type="SAM" id="MobiDB-lite"/>
    </source>
</evidence>
<reference evidence="2 3" key="1">
    <citation type="journal article" date="2005" name="Nature">
        <title>The genome of the social amoeba Dictyostelium discoideum.</title>
        <authorList>
            <consortium name="The Dictyostelium discoideum Sequencing Consortium"/>
            <person name="Eichinger L."/>
            <person name="Pachebat J.A."/>
            <person name="Glockner G."/>
            <person name="Rajandream M.A."/>
            <person name="Sucgang R."/>
            <person name="Berriman M."/>
            <person name="Song J."/>
            <person name="Olsen R."/>
            <person name="Szafranski K."/>
            <person name="Xu Q."/>
            <person name="Tunggal B."/>
            <person name="Kummerfeld S."/>
            <person name="Madera M."/>
            <person name="Konfortov B.A."/>
            <person name="Rivero F."/>
            <person name="Bankier A.T."/>
            <person name="Lehmann R."/>
            <person name="Hamlin N."/>
            <person name="Davies R."/>
            <person name="Gaudet P."/>
            <person name="Fey P."/>
            <person name="Pilcher K."/>
            <person name="Chen G."/>
            <person name="Saunders D."/>
            <person name="Sodergren E."/>
            <person name="Davis P."/>
            <person name="Kerhornou A."/>
            <person name="Nie X."/>
            <person name="Hall N."/>
            <person name="Anjard C."/>
            <person name="Hemphill L."/>
            <person name="Bason N."/>
            <person name="Farbrother P."/>
            <person name="Desany B."/>
            <person name="Just E."/>
            <person name="Morio T."/>
            <person name="Rost R."/>
            <person name="Churcher C."/>
            <person name="Cooper J."/>
            <person name="Haydock S."/>
            <person name="van Driessche N."/>
            <person name="Cronin A."/>
            <person name="Goodhead I."/>
            <person name="Muzny D."/>
            <person name="Mourier T."/>
            <person name="Pain A."/>
            <person name="Lu M."/>
            <person name="Harper D."/>
            <person name="Lindsay R."/>
            <person name="Hauser H."/>
            <person name="James K."/>
            <person name="Quiles M."/>
            <person name="Madan Babu M."/>
            <person name="Saito T."/>
            <person name="Buchrieser C."/>
            <person name="Wardroper A."/>
            <person name="Felder M."/>
            <person name="Thangavelu M."/>
            <person name="Johnson D."/>
            <person name="Knights A."/>
            <person name="Loulseged H."/>
            <person name="Mungall K."/>
            <person name="Oliver K."/>
            <person name="Price C."/>
            <person name="Quail M.A."/>
            <person name="Urushihara H."/>
            <person name="Hernandez J."/>
            <person name="Rabbinowitsch E."/>
            <person name="Steffen D."/>
            <person name="Sanders M."/>
            <person name="Ma J."/>
            <person name="Kohara Y."/>
            <person name="Sharp S."/>
            <person name="Simmonds M."/>
            <person name="Spiegler S."/>
            <person name="Tivey A."/>
            <person name="Sugano S."/>
            <person name="White B."/>
            <person name="Walker D."/>
            <person name="Woodward J."/>
            <person name="Winckler T."/>
            <person name="Tanaka Y."/>
            <person name="Shaulsky G."/>
            <person name="Schleicher M."/>
            <person name="Weinstock G."/>
            <person name="Rosenthal A."/>
            <person name="Cox E.C."/>
            <person name="Chisholm R.L."/>
            <person name="Gibbs R."/>
            <person name="Loomis W.F."/>
            <person name="Platzer M."/>
            <person name="Kay R.R."/>
            <person name="Williams J."/>
            <person name="Dear P.H."/>
            <person name="Noegel A.A."/>
            <person name="Barrell B."/>
            <person name="Kuspa A."/>
        </authorList>
    </citation>
    <scope>NUCLEOTIDE SEQUENCE [LARGE SCALE GENOMIC DNA]</scope>
    <source>
        <strain evidence="2 3">AX4</strain>
    </source>
</reference>
<sequence length="303" mass="34778">MNNQQPIQYQPQQIPIQQQQQQNAQQQQQRPTTTNIVSPIQVQQQPQQPQPQQPQQNPSLISPRNTTKNTTISSNASPINPITSPLPTTTMLTQNLLSIENKATQLKQINKEIFRLLKITTPTTSTSSSSSSLIQDNNDNNNDNNNSSSNDINSLEYFKNVHLLNQYKTKVYELIKELQNDLVNQNPNTYFLTPVLNDQQDTLFYEPPLPIANNNNNNNNNNNTTESLNPEGSNELNNSEKMKLPFTAEQHNTKLFIEKFQQHLTVETVQKQLQEWDSVSKDRDKLNKNADRVKQTLFNDKNR</sequence>
<dbReference type="VEuPathDB" id="AmoebaDB:DDB_G0279981"/>
<feature type="compositionally biased region" description="Polar residues" evidence="1">
    <location>
        <begin position="224"/>
        <end position="236"/>
    </location>
</feature>
<feature type="region of interest" description="Disordered" evidence="1">
    <location>
        <begin position="1"/>
        <end position="86"/>
    </location>
</feature>
<evidence type="ECO:0000313" key="2">
    <source>
        <dbReference type="EMBL" id="EAL67462.1"/>
    </source>
</evidence>
<feature type="compositionally biased region" description="Low complexity" evidence="1">
    <location>
        <begin position="127"/>
        <end position="148"/>
    </location>
</feature>
<feature type="region of interest" description="Disordered" evidence="1">
    <location>
        <begin position="211"/>
        <end position="236"/>
    </location>
</feature>
<gene>
    <name evidence="2" type="ORF">DDB_G0279981</name>
</gene>
<dbReference type="dictyBase" id="DDB_G0279981"/>
<dbReference type="InParanoid" id="Q54W05"/>
<comment type="caution">
    <text evidence="2">The sequence shown here is derived from an EMBL/GenBank/DDBJ whole genome shotgun (WGS) entry which is preliminary data.</text>
</comment>
<feature type="compositionally biased region" description="Polar residues" evidence="1">
    <location>
        <begin position="60"/>
        <end position="86"/>
    </location>
</feature>
<feature type="compositionally biased region" description="Low complexity" evidence="1">
    <location>
        <begin position="1"/>
        <end position="47"/>
    </location>
</feature>
<proteinExistence type="predicted"/>
<dbReference type="FunCoup" id="Q54W05">
    <property type="interactions" value="877"/>
</dbReference>
<evidence type="ECO:0000313" key="3">
    <source>
        <dbReference type="Proteomes" id="UP000002195"/>
    </source>
</evidence>
<dbReference type="AlphaFoldDB" id="Q54W05"/>
<dbReference type="PaxDb" id="44689-DDB0205908"/>
<feature type="compositionally biased region" description="Low complexity" evidence="1">
    <location>
        <begin position="213"/>
        <end position="223"/>
    </location>
</feature>